<proteinExistence type="inferred from homology"/>
<keyword evidence="6" id="KW-0560">Oxidoreductase</keyword>
<keyword evidence="8" id="KW-0503">Monooxygenase</keyword>
<dbReference type="Pfam" id="PF00067">
    <property type="entry name" value="p450"/>
    <property type="match status" value="1"/>
</dbReference>
<dbReference type="PANTHER" id="PTHR47943:SF2">
    <property type="entry name" value="CYTOCHROME P450"/>
    <property type="match status" value="1"/>
</dbReference>
<accession>A0AAF0QLX5</accession>
<sequence length="110" mass="12701">MYVRLGLVPTIIASSADAAEKVLKTYDHIFASRPHHEASQYLAYGQKNMAFAKYGVYWRNMRKLCTLHLLSNRKINSFQSMRKQEVQSGEAEFQFDRSHVKATLFVCLLV</sequence>
<evidence type="ECO:0000256" key="3">
    <source>
        <dbReference type="ARBA" id="ARBA00010617"/>
    </source>
</evidence>
<evidence type="ECO:0000256" key="8">
    <source>
        <dbReference type="ARBA" id="ARBA00023033"/>
    </source>
</evidence>
<dbReference type="Gene3D" id="1.10.630.10">
    <property type="entry name" value="Cytochrome P450"/>
    <property type="match status" value="1"/>
</dbReference>
<keyword evidence="4" id="KW-0349">Heme</keyword>
<dbReference type="GO" id="GO:0020037">
    <property type="term" value="F:heme binding"/>
    <property type="evidence" value="ECO:0007669"/>
    <property type="project" value="InterPro"/>
</dbReference>
<evidence type="ECO:0000313" key="11">
    <source>
        <dbReference type="Proteomes" id="UP001234989"/>
    </source>
</evidence>
<evidence type="ECO:0000313" key="10">
    <source>
        <dbReference type="EMBL" id="WMV25696.1"/>
    </source>
</evidence>
<comment type="cofactor">
    <cofactor evidence="1">
        <name>heme</name>
        <dbReference type="ChEBI" id="CHEBI:30413"/>
    </cofactor>
</comment>
<dbReference type="InterPro" id="IPR001128">
    <property type="entry name" value="Cyt_P450"/>
</dbReference>
<keyword evidence="11" id="KW-1185">Reference proteome</keyword>
<evidence type="ECO:0000256" key="7">
    <source>
        <dbReference type="ARBA" id="ARBA00023004"/>
    </source>
</evidence>
<evidence type="ECO:0000256" key="4">
    <source>
        <dbReference type="ARBA" id="ARBA00022617"/>
    </source>
</evidence>
<evidence type="ECO:0000256" key="6">
    <source>
        <dbReference type="ARBA" id="ARBA00023002"/>
    </source>
</evidence>
<evidence type="ECO:0000256" key="2">
    <source>
        <dbReference type="ARBA" id="ARBA00004370"/>
    </source>
</evidence>
<dbReference type="PANTHER" id="PTHR47943">
    <property type="entry name" value="CYTOCHROME P450 93A3-LIKE"/>
    <property type="match status" value="1"/>
</dbReference>
<dbReference type="Proteomes" id="UP001234989">
    <property type="component" value="Chromosome 4"/>
</dbReference>
<dbReference type="EMBL" id="CP133615">
    <property type="protein sequence ID" value="WMV25696.1"/>
    <property type="molecule type" value="Genomic_DNA"/>
</dbReference>
<dbReference type="GO" id="GO:0005506">
    <property type="term" value="F:iron ion binding"/>
    <property type="evidence" value="ECO:0007669"/>
    <property type="project" value="InterPro"/>
</dbReference>
<evidence type="ECO:0000256" key="5">
    <source>
        <dbReference type="ARBA" id="ARBA00022723"/>
    </source>
</evidence>
<evidence type="ECO:0000256" key="1">
    <source>
        <dbReference type="ARBA" id="ARBA00001971"/>
    </source>
</evidence>
<gene>
    <name evidence="10" type="ORF">MTR67_019081</name>
</gene>
<dbReference type="InterPro" id="IPR036396">
    <property type="entry name" value="Cyt_P450_sf"/>
</dbReference>
<evidence type="ECO:0000256" key="9">
    <source>
        <dbReference type="ARBA" id="ARBA00023136"/>
    </source>
</evidence>
<comment type="similarity">
    <text evidence="3">Belongs to the cytochrome P450 family.</text>
</comment>
<organism evidence="10 11">
    <name type="scientific">Solanum verrucosum</name>
    <dbReference type="NCBI Taxonomy" id="315347"/>
    <lineage>
        <taxon>Eukaryota</taxon>
        <taxon>Viridiplantae</taxon>
        <taxon>Streptophyta</taxon>
        <taxon>Embryophyta</taxon>
        <taxon>Tracheophyta</taxon>
        <taxon>Spermatophyta</taxon>
        <taxon>Magnoliopsida</taxon>
        <taxon>eudicotyledons</taxon>
        <taxon>Gunneridae</taxon>
        <taxon>Pentapetalae</taxon>
        <taxon>asterids</taxon>
        <taxon>lamiids</taxon>
        <taxon>Solanales</taxon>
        <taxon>Solanaceae</taxon>
        <taxon>Solanoideae</taxon>
        <taxon>Solaneae</taxon>
        <taxon>Solanum</taxon>
    </lineage>
</organism>
<keyword evidence="9" id="KW-0472">Membrane</keyword>
<protein>
    <submittedName>
        <fullName evidence="10">Uncharacterized protein</fullName>
    </submittedName>
</protein>
<name>A0AAF0QLX5_SOLVR</name>
<dbReference type="SUPFAM" id="SSF48264">
    <property type="entry name" value="Cytochrome P450"/>
    <property type="match status" value="1"/>
</dbReference>
<dbReference type="GO" id="GO:0016020">
    <property type="term" value="C:membrane"/>
    <property type="evidence" value="ECO:0007669"/>
    <property type="project" value="UniProtKB-SubCell"/>
</dbReference>
<reference evidence="10" key="1">
    <citation type="submission" date="2023-08" db="EMBL/GenBank/DDBJ databases">
        <title>A de novo genome assembly of Solanum verrucosum Schlechtendal, a Mexican diploid species geographically isolated from the other diploid A-genome species in potato relatives.</title>
        <authorList>
            <person name="Hosaka K."/>
        </authorList>
    </citation>
    <scope>NUCLEOTIDE SEQUENCE</scope>
    <source>
        <tissue evidence="10">Young leaves</tissue>
    </source>
</reference>
<keyword evidence="5" id="KW-0479">Metal-binding</keyword>
<dbReference type="AlphaFoldDB" id="A0AAF0QLX5"/>
<comment type="subcellular location">
    <subcellularLocation>
        <location evidence="2">Membrane</location>
    </subcellularLocation>
</comment>
<keyword evidence="7" id="KW-0408">Iron</keyword>
<dbReference type="GO" id="GO:0016705">
    <property type="term" value="F:oxidoreductase activity, acting on paired donors, with incorporation or reduction of molecular oxygen"/>
    <property type="evidence" value="ECO:0007669"/>
    <property type="project" value="InterPro"/>
</dbReference>
<dbReference type="GO" id="GO:0004497">
    <property type="term" value="F:monooxygenase activity"/>
    <property type="evidence" value="ECO:0007669"/>
    <property type="project" value="UniProtKB-KW"/>
</dbReference>